<feature type="transmembrane region" description="Helical" evidence="1">
    <location>
        <begin position="43"/>
        <end position="68"/>
    </location>
</feature>
<organism evidence="2 3">
    <name type="scientific">Desulforamulus ferrireducens</name>
    <dbReference type="NCBI Taxonomy" id="1833852"/>
    <lineage>
        <taxon>Bacteria</taxon>
        <taxon>Bacillati</taxon>
        <taxon>Bacillota</taxon>
        <taxon>Clostridia</taxon>
        <taxon>Eubacteriales</taxon>
        <taxon>Peptococcaceae</taxon>
        <taxon>Desulforamulus</taxon>
    </lineage>
</organism>
<keyword evidence="1" id="KW-0812">Transmembrane</keyword>
<dbReference type="KEGG" id="dfg:B0537_10815"/>
<protein>
    <submittedName>
        <fullName evidence="2">Uncharacterized protein</fullName>
    </submittedName>
</protein>
<dbReference type="AlphaFoldDB" id="A0A1S6IXM7"/>
<dbReference type="STRING" id="1833852.B0537_10815"/>
<evidence type="ECO:0000313" key="2">
    <source>
        <dbReference type="EMBL" id="AQS59528.1"/>
    </source>
</evidence>
<dbReference type="Proteomes" id="UP000189464">
    <property type="component" value="Chromosome"/>
</dbReference>
<name>A0A1S6IXM7_9FIRM</name>
<keyword evidence="3" id="KW-1185">Reference proteome</keyword>
<proteinExistence type="predicted"/>
<reference evidence="2 3" key="1">
    <citation type="journal article" date="2016" name="Int. J. Syst. Evol. Microbiol.">
        <title>Desulfotomaculum ferrireducens sp. nov., a moderately thermophilic sulfate-reducing and dissimilatory Fe(III)-reducing bacterium isolated from compost.</title>
        <authorList>
            <person name="Yang G."/>
            <person name="Guo J."/>
            <person name="Zhuang L."/>
            <person name="Yuan Y."/>
            <person name="Zhou S."/>
        </authorList>
    </citation>
    <scope>NUCLEOTIDE SEQUENCE [LARGE SCALE GENOMIC DNA]</scope>
    <source>
        <strain evidence="2 3">GSS09</strain>
    </source>
</reference>
<keyword evidence="1" id="KW-1133">Transmembrane helix</keyword>
<sequence>MILNDIDLRYRITAGWKKIPYWGMYFIRLGYLLMNMKKQNYRTILGITVPTRAYAASLITLGIISASIRPSYKSLNISREYIEFLQSLDYGTPVYYKDKSNSQIEAYFLGFSNTYANNHYKMKIQLAKSKKDILIPIEDVHKLSNRIHKNTKKMRDFNRYWDLYPGGQFVRLLTRQVDPDDFYRKSKLECIILGKIKHLEREINESPFSIISDATGINQAYLQDIIRVKRFTKENQGYRSEIFPLNQNKILLNTINHLPSFAIFDGASGFIRWRDHFNNSNWIIILDRTEWDLSFKEAVGIINQRYIQNRVNEGEIFKDIYPPPAGIELIAFEERR</sequence>
<gene>
    <name evidence="2" type="ORF">B0537_10815</name>
</gene>
<accession>A0A1S6IXM7</accession>
<evidence type="ECO:0000256" key="1">
    <source>
        <dbReference type="SAM" id="Phobius"/>
    </source>
</evidence>
<evidence type="ECO:0000313" key="3">
    <source>
        <dbReference type="Proteomes" id="UP000189464"/>
    </source>
</evidence>
<keyword evidence="1" id="KW-0472">Membrane</keyword>
<dbReference type="RefSeq" id="WP_077714597.1">
    <property type="nucleotide sequence ID" value="NZ_CP019698.1"/>
</dbReference>
<dbReference type="EMBL" id="CP019698">
    <property type="protein sequence ID" value="AQS59528.1"/>
    <property type="molecule type" value="Genomic_DNA"/>
</dbReference>